<evidence type="ECO:0000313" key="3">
    <source>
        <dbReference type="EMBL" id="KAJ7314820.1"/>
    </source>
</evidence>
<dbReference type="CDD" id="cd00180">
    <property type="entry name" value="PKc"/>
    <property type="match status" value="1"/>
</dbReference>
<feature type="domain" description="Protein kinase" evidence="2">
    <location>
        <begin position="139"/>
        <end position="411"/>
    </location>
</feature>
<dbReference type="InterPro" id="IPR000719">
    <property type="entry name" value="Prot_kinase_dom"/>
</dbReference>
<dbReference type="Proteomes" id="UP001218218">
    <property type="component" value="Unassembled WGS sequence"/>
</dbReference>
<dbReference type="GO" id="GO:0004674">
    <property type="term" value="F:protein serine/threonine kinase activity"/>
    <property type="evidence" value="ECO:0007669"/>
    <property type="project" value="TreeGrafter"/>
</dbReference>
<reference evidence="3" key="1">
    <citation type="submission" date="2023-03" db="EMBL/GenBank/DDBJ databases">
        <title>Massive genome expansion in bonnet fungi (Mycena s.s.) driven by repeated elements and novel gene families across ecological guilds.</title>
        <authorList>
            <consortium name="Lawrence Berkeley National Laboratory"/>
            <person name="Harder C.B."/>
            <person name="Miyauchi S."/>
            <person name="Viragh M."/>
            <person name="Kuo A."/>
            <person name="Thoen E."/>
            <person name="Andreopoulos B."/>
            <person name="Lu D."/>
            <person name="Skrede I."/>
            <person name="Drula E."/>
            <person name="Henrissat B."/>
            <person name="Morin E."/>
            <person name="Kohler A."/>
            <person name="Barry K."/>
            <person name="LaButti K."/>
            <person name="Morin E."/>
            <person name="Salamov A."/>
            <person name="Lipzen A."/>
            <person name="Mereny Z."/>
            <person name="Hegedus B."/>
            <person name="Baldrian P."/>
            <person name="Stursova M."/>
            <person name="Weitz H."/>
            <person name="Taylor A."/>
            <person name="Grigoriev I.V."/>
            <person name="Nagy L.G."/>
            <person name="Martin F."/>
            <person name="Kauserud H."/>
        </authorList>
    </citation>
    <scope>NUCLEOTIDE SEQUENCE</scope>
    <source>
        <strain evidence="3">CBHHK002</strain>
    </source>
</reference>
<dbReference type="SMART" id="SM00220">
    <property type="entry name" value="S_TKc"/>
    <property type="match status" value="2"/>
</dbReference>
<dbReference type="GO" id="GO:0005524">
    <property type="term" value="F:ATP binding"/>
    <property type="evidence" value="ECO:0007669"/>
    <property type="project" value="InterPro"/>
</dbReference>
<accession>A0AAD7EDG6</accession>
<dbReference type="InterPro" id="IPR008266">
    <property type="entry name" value="Tyr_kinase_AS"/>
</dbReference>
<dbReference type="Gene3D" id="1.10.510.10">
    <property type="entry name" value="Transferase(Phosphotransferase) domain 1"/>
    <property type="match status" value="2"/>
</dbReference>
<gene>
    <name evidence="3" type="ORF">DFH08DRAFT_894852</name>
</gene>
<dbReference type="EMBL" id="JARIHO010000065">
    <property type="protein sequence ID" value="KAJ7314820.1"/>
    <property type="molecule type" value="Genomic_DNA"/>
</dbReference>
<keyword evidence="4" id="KW-1185">Reference proteome</keyword>
<feature type="region of interest" description="Disordered" evidence="1">
    <location>
        <begin position="40"/>
        <end position="97"/>
    </location>
</feature>
<keyword evidence="3" id="KW-0418">Kinase</keyword>
<evidence type="ECO:0000256" key="1">
    <source>
        <dbReference type="SAM" id="MobiDB-lite"/>
    </source>
</evidence>
<name>A0AAD7EDG6_9AGAR</name>
<dbReference type="AlphaFoldDB" id="A0AAD7EDG6"/>
<dbReference type="InterPro" id="IPR011009">
    <property type="entry name" value="Kinase-like_dom_sf"/>
</dbReference>
<protein>
    <submittedName>
        <fullName evidence="3">Kinase-like domain-containing protein</fullName>
    </submittedName>
</protein>
<keyword evidence="3" id="KW-0808">Transferase</keyword>
<dbReference type="InterPro" id="IPR008271">
    <property type="entry name" value="Ser/Thr_kinase_AS"/>
</dbReference>
<evidence type="ECO:0000313" key="4">
    <source>
        <dbReference type="Proteomes" id="UP001218218"/>
    </source>
</evidence>
<comment type="caution">
    <text evidence="3">The sequence shown here is derived from an EMBL/GenBank/DDBJ whole genome shotgun (WGS) entry which is preliminary data.</text>
</comment>
<proteinExistence type="predicted"/>
<dbReference type="PROSITE" id="PS00109">
    <property type="entry name" value="PROTEIN_KINASE_TYR"/>
    <property type="match status" value="1"/>
</dbReference>
<dbReference type="Pfam" id="PF07714">
    <property type="entry name" value="PK_Tyr_Ser-Thr"/>
    <property type="match status" value="2"/>
</dbReference>
<evidence type="ECO:0000259" key="2">
    <source>
        <dbReference type="PROSITE" id="PS50011"/>
    </source>
</evidence>
<dbReference type="InterPro" id="IPR051681">
    <property type="entry name" value="Ser/Thr_Kinases-Pseudokinases"/>
</dbReference>
<dbReference type="SUPFAM" id="SSF56112">
    <property type="entry name" value="Protein kinase-like (PK-like)"/>
    <property type="match status" value="2"/>
</dbReference>
<sequence>MHWHKPSHGPPDHVIPEPGSSRLWRRIFWFWQDIPDRGKASKFPDVGGAARGNPNSRRPRSDNESVECGDGGPQIDLPSHHPRNHPSAGELPSSERKPSLLSIPTLAVISSNDGRSTGTEICSEDPCLTDDDVPQTIRRIDMFPLFSGSCSEIYRANLTRTDGRIILVTIKLVGISDPGEARSFVKELTREERIWRKLRHRNVLPFLGVYEIGAPLPILLSPFFTFGHIGIYLENHPSALRQKLSHDVGFGLEYLHNNGIVHGDLKLSNIVVDKHHVACICDFGIARILQVAGFTTYSTRSTRNVAPELWAKLDTDGESTKVIPAAPLTKNSDIYAFACVILDIIAGKGLRDPRRAPFFVTREGLEALRPNRADYAVNSVSHELWFLLDQCWSVDPQLRPTMGEILGSPAFGITQKKESWTVPRLKLMPFSRNNSDGEEIAFGDSHFRYLPGEAPLPWCISQRDTLPLARGGHGKIFRAHLDMGDGHKPPRIQVCMRVLPSLNKRLMREARVWVNLRHPNVLPFIGLFDIGAPIPILVSQFCDFGHVGEYLNSHADVNRNHLVHNAAAGLKYLHDLDIVHGDLTPENILVDKRGVACIADFGMFKIMDFFDFSLRSAAIYTAPELSALLELPCRKIAGHAPEPTKMSDVYSLGLLTVEIFAARRLSDSVLSEIAKASLETFLRTRAHYGVETISSSLSTILVQYWNFHPQLRPTTAEILESPPFFGLRR</sequence>
<organism evidence="3 4">
    <name type="scientific">Mycena albidolilacea</name>
    <dbReference type="NCBI Taxonomy" id="1033008"/>
    <lineage>
        <taxon>Eukaryota</taxon>
        <taxon>Fungi</taxon>
        <taxon>Dikarya</taxon>
        <taxon>Basidiomycota</taxon>
        <taxon>Agaricomycotina</taxon>
        <taxon>Agaricomycetes</taxon>
        <taxon>Agaricomycetidae</taxon>
        <taxon>Agaricales</taxon>
        <taxon>Marasmiineae</taxon>
        <taxon>Mycenaceae</taxon>
        <taxon>Mycena</taxon>
    </lineage>
</organism>
<dbReference type="PROSITE" id="PS50011">
    <property type="entry name" value="PROTEIN_KINASE_DOM"/>
    <property type="match status" value="2"/>
</dbReference>
<dbReference type="InterPro" id="IPR001245">
    <property type="entry name" value="Ser-Thr/Tyr_kinase_cat_dom"/>
</dbReference>
<dbReference type="PROSITE" id="PS00108">
    <property type="entry name" value="PROTEIN_KINASE_ST"/>
    <property type="match status" value="1"/>
</dbReference>
<feature type="domain" description="Protein kinase" evidence="2">
    <location>
        <begin position="462"/>
        <end position="725"/>
    </location>
</feature>
<dbReference type="PANTHER" id="PTHR44329">
    <property type="entry name" value="SERINE/THREONINE-PROTEIN KINASE TNNI3K-RELATED"/>
    <property type="match status" value="1"/>
</dbReference>